<dbReference type="GO" id="GO:0043565">
    <property type="term" value="F:sequence-specific DNA binding"/>
    <property type="evidence" value="ECO:0007669"/>
    <property type="project" value="TreeGrafter"/>
</dbReference>
<dbReference type="InterPro" id="IPR036388">
    <property type="entry name" value="WH-like_DNA-bd_sf"/>
</dbReference>
<comment type="similarity">
    <text evidence="1">Belongs to the LysR transcriptional regulatory family.</text>
</comment>
<evidence type="ECO:0000313" key="7">
    <source>
        <dbReference type="Proteomes" id="UP000281094"/>
    </source>
</evidence>
<dbReference type="Pfam" id="PF03466">
    <property type="entry name" value="LysR_substrate"/>
    <property type="match status" value="1"/>
</dbReference>
<dbReference type="GO" id="GO:0010628">
    <property type="term" value="P:positive regulation of gene expression"/>
    <property type="evidence" value="ECO:0007669"/>
    <property type="project" value="TreeGrafter"/>
</dbReference>
<dbReference type="InterPro" id="IPR036390">
    <property type="entry name" value="WH_DNA-bd_sf"/>
</dbReference>
<dbReference type="InterPro" id="IPR005119">
    <property type="entry name" value="LysR_subst-bd"/>
</dbReference>
<evidence type="ECO:0000256" key="4">
    <source>
        <dbReference type="ARBA" id="ARBA00023163"/>
    </source>
</evidence>
<dbReference type="Gene3D" id="3.40.190.10">
    <property type="entry name" value="Periplasmic binding protein-like II"/>
    <property type="match status" value="2"/>
</dbReference>
<dbReference type="Proteomes" id="UP000281094">
    <property type="component" value="Unassembled WGS sequence"/>
</dbReference>
<evidence type="ECO:0000256" key="3">
    <source>
        <dbReference type="ARBA" id="ARBA00023125"/>
    </source>
</evidence>
<protein>
    <submittedName>
        <fullName evidence="6">LysR family transcriptional regulator</fullName>
    </submittedName>
</protein>
<evidence type="ECO:0000313" key="6">
    <source>
        <dbReference type="EMBL" id="RLQ87367.1"/>
    </source>
</evidence>
<dbReference type="EMBL" id="RCWN01000001">
    <property type="protein sequence ID" value="RLQ87367.1"/>
    <property type="molecule type" value="Genomic_DNA"/>
</dbReference>
<dbReference type="GO" id="GO:0009089">
    <property type="term" value="P:lysine biosynthetic process via diaminopimelate"/>
    <property type="evidence" value="ECO:0007669"/>
    <property type="project" value="TreeGrafter"/>
</dbReference>
<keyword evidence="4" id="KW-0804">Transcription</keyword>
<reference evidence="6 7" key="1">
    <citation type="submission" date="2018-10" db="EMBL/GenBank/DDBJ databases">
        <title>Notoacmeibacter sp. M2BS9Y-3-1, whole genome shotgun sequence.</title>
        <authorList>
            <person name="Tuo L."/>
        </authorList>
    </citation>
    <scope>NUCLEOTIDE SEQUENCE [LARGE SCALE GENOMIC DNA]</scope>
    <source>
        <strain evidence="6 7">M2BS9Y-3-1</strain>
    </source>
</reference>
<dbReference type="AlphaFoldDB" id="A0A3L7J9E8"/>
<keyword evidence="7" id="KW-1185">Reference proteome</keyword>
<evidence type="ECO:0000256" key="2">
    <source>
        <dbReference type="ARBA" id="ARBA00023015"/>
    </source>
</evidence>
<feature type="domain" description="HTH lysR-type" evidence="5">
    <location>
        <begin position="20"/>
        <end position="77"/>
    </location>
</feature>
<keyword evidence="2" id="KW-0805">Transcription regulation</keyword>
<proteinExistence type="inferred from homology"/>
<accession>A0A3L7J9E8</accession>
<name>A0A3L7J9E8_9HYPH</name>
<comment type="caution">
    <text evidence="6">The sequence shown here is derived from an EMBL/GenBank/DDBJ whole genome shotgun (WGS) entry which is preliminary data.</text>
</comment>
<keyword evidence="3" id="KW-0238">DNA-binding</keyword>
<dbReference type="InterPro" id="IPR000847">
    <property type="entry name" value="LysR_HTH_N"/>
</dbReference>
<dbReference type="PANTHER" id="PTHR30427">
    <property type="entry name" value="TRANSCRIPTIONAL ACTIVATOR PROTEIN LYSR"/>
    <property type="match status" value="1"/>
</dbReference>
<gene>
    <name evidence="6" type="ORF">D8780_03230</name>
</gene>
<dbReference type="SUPFAM" id="SSF53850">
    <property type="entry name" value="Periplasmic binding protein-like II"/>
    <property type="match status" value="1"/>
</dbReference>
<dbReference type="GO" id="GO:0003700">
    <property type="term" value="F:DNA-binding transcription factor activity"/>
    <property type="evidence" value="ECO:0007669"/>
    <property type="project" value="InterPro"/>
</dbReference>
<dbReference type="PROSITE" id="PS50931">
    <property type="entry name" value="HTH_LYSR"/>
    <property type="match status" value="1"/>
</dbReference>
<dbReference type="PANTHER" id="PTHR30427:SF1">
    <property type="entry name" value="TRANSCRIPTIONAL ACTIVATOR PROTEIN LYSR"/>
    <property type="match status" value="1"/>
</dbReference>
<dbReference type="PRINTS" id="PR00039">
    <property type="entry name" value="HTHLYSR"/>
</dbReference>
<dbReference type="Gene3D" id="1.10.10.10">
    <property type="entry name" value="Winged helix-like DNA-binding domain superfamily/Winged helix DNA-binding domain"/>
    <property type="match status" value="1"/>
</dbReference>
<dbReference type="SUPFAM" id="SSF46785">
    <property type="entry name" value="Winged helix' DNA-binding domain"/>
    <property type="match status" value="1"/>
</dbReference>
<evidence type="ECO:0000259" key="5">
    <source>
        <dbReference type="PROSITE" id="PS50931"/>
    </source>
</evidence>
<sequence length="319" mass="36015">MIQNIVFFKSNAFGIYRMSLNFRDLEVFYQAVRSGTLTAAAAALHTSQPTVSRTLSKLERQLGFPLFERRKGHVSPTPEALALFKEIEQSYIGIERISSRVQEIKARRNRGLNLACYPALSQVFLPEVIAHFASEHPDFSASILVSGPVEARRMMENGEIDLLVCNDIQTAGDLMKIPMVSARFQCVLPKDHPLCRKEVVTLEDLREQRLIALDAEPELDWRGHQELFSSLEPPPRIDFHVKRSAIAYSLVAQGLGISILEPFSAAHWRSSGVVTRPFLPELKYDYSIYLPRLRAPSRYVDGFVEALKSHCKRLGFADG</sequence>
<evidence type="ECO:0000256" key="1">
    <source>
        <dbReference type="ARBA" id="ARBA00009437"/>
    </source>
</evidence>
<dbReference type="Pfam" id="PF00126">
    <property type="entry name" value="HTH_1"/>
    <property type="match status" value="1"/>
</dbReference>
<organism evidence="6 7">
    <name type="scientific">Notoacmeibacter ruber</name>
    <dbReference type="NCBI Taxonomy" id="2670375"/>
    <lineage>
        <taxon>Bacteria</taxon>
        <taxon>Pseudomonadati</taxon>
        <taxon>Pseudomonadota</taxon>
        <taxon>Alphaproteobacteria</taxon>
        <taxon>Hyphomicrobiales</taxon>
        <taxon>Notoacmeibacteraceae</taxon>
        <taxon>Notoacmeibacter</taxon>
    </lineage>
</organism>